<feature type="compositionally biased region" description="Polar residues" evidence="1">
    <location>
        <begin position="410"/>
        <end position="421"/>
    </location>
</feature>
<dbReference type="Proteomes" id="UP000035680">
    <property type="component" value="Unassembled WGS sequence"/>
</dbReference>
<reference evidence="6" key="1">
    <citation type="submission" date="2014-07" db="EMBL/GenBank/DDBJ databases">
        <authorList>
            <person name="Martin A.A"/>
            <person name="De Silva N."/>
        </authorList>
    </citation>
    <scope>NUCLEOTIDE SEQUENCE</scope>
</reference>
<dbReference type="GO" id="GO:0030424">
    <property type="term" value="C:axon"/>
    <property type="evidence" value="ECO:0007669"/>
    <property type="project" value="TreeGrafter"/>
</dbReference>
<name>A0A0K0FUX5_STRVS</name>
<feature type="compositionally biased region" description="Polar residues" evidence="1">
    <location>
        <begin position="875"/>
        <end position="889"/>
    </location>
</feature>
<dbReference type="GO" id="GO:0055080">
    <property type="term" value="P:monoatomic cation homeostasis"/>
    <property type="evidence" value="ECO:0007669"/>
    <property type="project" value="TreeGrafter"/>
</dbReference>
<dbReference type="InterPro" id="IPR046460">
    <property type="entry name" value="UNC80_C"/>
</dbReference>
<dbReference type="PANTHER" id="PTHR31781:SF1">
    <property type="entry name" value="PROTEIN UNC-80 HOMOLOG"/>
    <property type="match status" value="1"/>
</dbReference>
<dbReference type="InterPro" id="IPR016024">
    <property type="entry name" value="ARM-type_fold"/>
</dbReference>
<dbReference type="InterPro" id="IPR045852">
    <property type="entry name" value="UNC80_central"/>
</dbReference>
<evidence type="ECO:0000256" key="1">
    <source>
        <dbReference type="SAM" id="MobiDB-lite"/>
    </source>
</evidence>
<dbReference type="SUPFAM" id="SSF48371">
    <property type="entry name" value="ARM repeat"/>
    <property type="match status" value="1"/>
</dbReference>
<dbReference type="GO" id="GO:0005261">
    <property type="term" value="F:monoatomic cation channel activity"/>
    <property type="evidence" value="ECO:0007669"/>
    <property type="project" value="TreeGrafter"/>
</dbReference>
<dbReference type="Pfam" id="PF19424">
    <property type="entry name" value="UNC80"/>
    <property type="match status" value="2"/>
</dbReference>
<feature type="region of interest" description="Disordered" evidence="1">
    <location>
        <begin position="410"/>
        <end position="429"/>
    </location>
</feature>
<dbReference type="Pfam" id="PF15778">
    <property type="entry name" value="UNC80_N"/>
    <property type="match status" value="1"/>
</dbReference>
<evidence type="ECO:0000259" key="4">
    <source>
        <dbReference type="Pfam" id="PF19424"/>
    </source>
</evidence>
<feature type="region of interest" description="Disordered" evidence="1">
    <location>
        <begin position="861"/>
        <end position="894"/>
    </location>
</feature>
<organism evidence="6 7">
    <name type="scientific">Strongyloides venezuelensis</name>
    <name type="common">Threadworm</name>
    <dbReference type="NCBI Taxonomy" id="75913"/>
    <lineage>
        <taxon>Eukaryota</taxon>
        <taxon>Metazoa</taxon>
        <taxon>Ecdysozoa</taxon>
        <taxon>Nematoda</taxon>
        <taxon>Chromadorea</taxon>
        <taxon>Rhabditida</taxon>
        <taxon>Tylenchina</taxon>
        <taxon>Panagrolaimomorpha</taxon>
        <taxon>Strongyloidoidea</taxon>
        <taxon>Strongyloididae</taxon>
        <taxon>Strongyloides</taxon>
    </lineage>
</organism>
<keyword evidence="2" id="KW-1133">Transmembrane helix</keyword>
<feature type="compositionally biased region" description="Basic and acidic residues" evidence="1">
    <location>
        <begin position="861"/>
        <end position="872"/>
    </location>
</feature>
<dbReference type="STRING" id="75913.A0A0K0FUX5"/>
<proteinExistence type="predicted"/>
<feature type="compositionally biased region" description="Low complexity" evidence="1">
    <location>
        <begin position="969"/>
        <end position="982"/>
    </location>
</feature>
<dbReference type="PANTHER" id="PTHR31781">
    <property type="entry name" value="UNC80"/>
    <property type="match status" value="1"/>
</dbReference>
<feature type="domain" description="Protein UNC80 central region" evidence="4">
    <location>
        <begin position="1116"/>
        <end position="1213"/>
    </location>
</feature>
<accession>A0A0K0FUX5</accession>
<feature type="transmembrane region" description="Helical" evidence="2">
    <location>
        <begin position="2189"/>
        <end position="2209"/>
    </location>
</feature>
<evidence type="ECO:0000259" key="3">
    <source>
        <dbReference type="Pfam" id="PF15778"/>
    </source>
</evidence>
<dbReference type="GO" id="GO:0034703">
    <property type="term" value="C:cation channel complex"/>
    <property type="evidence" value="ECO:0007669"/>
    <property type="project" value="TreeGrafter"/>
</dbReference>
<evidence type="ECO:0000256" key="2">
    <source>
        <dbReference type="SAM" id="Phobius"/>
    </source>
</evidence>
<keyword evidence="2" id="KW-0472">Membrane</keyword>
<keyword evidence="6" id="KW-1185">Reference proteome</keyword>
<feature type="region of interest" description="Disordered" evidence="1">
    <location>
        <begin position="3265"/>
        <end position="3305"/>
    </location>
</feature>
<protein>
    <submittedName>
        <fullName evidence="7">Protein unc-80 homolog (inferred by orthology to a human protein)</fullName>
    </submittedName>
</protein>
<feature type="compositionally biased region" description="Basic and acidic residues" evidence="1">
    <location>
        <begin position="468"/>
        <end position="491"/>
    </location>
</feature>
<reference evidence="7" key="2">
    <citation type="submission" date="2015-08" db="UniProtKB">
        <authorList>
            <consortium name="WormBaseParasite"/>
        </authorList>
    </citation>
    <scope>IDENTIFICATION</scope>
</reference>
<dbReference type="InterPro" id="IPR031542">
    <property type="entry name" value="UNC80_N"/>
</dbReference>
<feature type="region of interest" description="Disordered" evidence="1">
    <location>
        <begin position="1467"/>
        <end position="1498"/>
    </location>
</feature>
<sequence length="3490" mass="393508">MPLTNFSSANQSMKNNNKNFQSDASPVPLPIQTFLWRQSNPFLGSKVKKLHEASAVTFERVVVQNILHGLSPSLSDAINSIPRWQFVKAAFPHIVQCCGSILGERAIDEIGNGNLSSSLIKLLYILHWLLMDSSNECNEDLDYTNKDNEECIEFKNLVFSISNIQHFVYMIVPMLQQIRENELISHYRLESGVKIWKALWAHQIPDVVCFYAPVKQKYSPLPLIKLLTKKVSSESITNCGIGVYIGDEVNKNDLINGINSRRFSHTASTIIGIPPPKPPRTNETLMEDLISGPSLKVNNNEKKMENNVTNSLNSKQSVDFCKKRAILNFHNKPMQLPGFPQQNTPDSPNSYTEYRSSLPEFIDISSANYLDVAIIRCLLIQYWSEDGVLWSLHYLYNRIRDIQYENSQNNTHIRSRSNSVPSRRKDTKTSLNGFTNINVMCDPFVSTNTPQLTFADLHKSSEILDRRLSTKMSMKRDNSSDNKSREDDKDNIPIININEGVSPNSALELPLKTVNESRKMSLNTVEYSRTRRLSKSSVTISQLSSQNMDNLVKCSNEDKSPDNNSANKPFLPAISGKYFTEAVGSSSFITPDGKLSFTVILKTILTIVDRYQNIKICEIVLSIADIILSLTTMIHYNECKVSVTYPLIVEILSKIYIFMGCSVGCNEGMRTAHAAFLKVKAKNLLGQMIRYDEKYFKKVVGEEFENKSYHQVLDFIHAITSFCGEKNASNVGKRRSTGIINRLSFNSSFSYKNKIINQKKCDEKRASSYKNAFNESMNGIEGIIIDIFFSSLVSKLYEKARELLLPENMSIYHDVRMFVTYVNECHGNPLRKTALSALIDKLKLVKRKYDEISKKTSTIDDKKNYTENDNRKKSNTASVVTISSTNKGNNKNEKFGTDNNICSLNYNHVHNYSIKSATNFKQNYYQPKHSSSLDQFNDTDNGGVIGTDADGNTTYLPKNNHIDYENQQSNESLGNEESGLSSCIHPSPHLHGTHGHGKRKQQYILGGGSSSNNENTLGKISGSKFQFAFSLLKGTSTNNSNTNLRQDFSEEDIISLASSKNGTEMIGNFSSENIINLDDENCSHSSPAIGSLTSKQDGYNNNLNLQRATINAIICDKKMVNLKSLREGIRRFNFLLEMSNPGELLDAPLIGALIDLKSPIISRACILLECSFYINRCNKGDWAEWIRSNISINNSSFFGRSSCTTNSTKANQSYGFQSSGWYNAIGINTNNYGGSQIGGTHKSGTSLGSNIGVIGRNKKLQTMQRIAGRNFYRWGICLAGKLKILLDKEEENGKNNNNEDLSLVDKKYHKLREELESFLDDATINNNSGEGTPKALQLLGCFLLLQITTYLRESFQILPRIGKSINTRNSGNQYTLPGNGQVGTINTNDSKYNSQRRWSILSNTFIQHGGSVHSINEPSIPQVGIISSISTERRVSYSTVDDDSSTRGSHDTIDEVSIANNMIESCRKSGSSKGARIAQGRTRLFKKTSPIRKNSTTDISGMKISHKRDFSFKFRRPSKQQVETQLSISPIKGDENLCEERENIEDIDNSTGSGNQIYHSPLVTHNDGIERSPERRGTTIRKNSLINQTHQNLNSVTSAPVSSPAMIEEDDELSKKIPWIPIVLRVFNSFDFTCTHELICKNNCFLRCYKQCHKLLEAYKIIHGKDNNPILNNETLDLDSLTIFMPLFDKREKILESFESYKRDTNTFNKGILNNSSLSSTRRESAIVRGLSNNPPNCNNIFDDEKKISLSLKGIMDKLGETDDSIINGGPIKQGSDKGMDSKEMIEIDKLEENELTKLNDTLSPMSVFINTQLKNVIHAPLSFFLKSAVIMKNEDFNNCVKTCWNLLTFNDPNISSSAAALFILCAIKIPTEVTEIMTNDLNSPDPDTRIAGIQKFYVLWRNRFHVWQKMEDGAQSVFKIPPPSIDFTLPSPMIGQSHAPVIDPPWMPYVKTRVEELSIKEEQHSTSQTIMTMTRTRRKQKQEMVKKAIREAEEKQSELRQRYMIRSTALIQQAAYEPTLFQHSVQTLQSSAQASNIPVSSSNIEFDIQEVDPQLNVNVLPQTTYSSQKHMPMAVITQPLLPSSILAAVPHIVELYSDVEVSKNGSSVCCLAKQVTWNCIIEEPSLFFRHFLEKLTNKDRQENMISLLRKLLLAFKYIPSQAAYCLLNYFFGFVMFYIRTPSDGSDRILSLALSTIWLITPYVHGLYFKDLKQTLKKEQCDQALMITANVPSAKKIIVHGPDQSSGGIPSQFPIHEDTQFHQILIDSIEFFNIPQEEAYQYYLVDAKTGMVHVLTNYVRDFYFFHRSFYPQLYLVKLNPHEAMIKQKLNTLYQKQIESGKVLLTHNALKHSPENVIPQRIFFLHDEFTHLLSFPRKAIESSFSMYFGEYGDELKAVDSMHKLTWVNLITSIFEKMENAFMFGDLHLFINVINGVMIVHCEDILILRRCLATYLTVVIHFNQHFASQGFFLIIPTILRCYSQRQTNRMFCESIEFLCKQFYILHRKPFLLQMFGAIANLIDMNNNMLDVNPVKIKGKYFFNLIKSMESLAVVNDTLDILSLVPYPKPLKPLDLCYKEDPNAFNLLTDAMASCVTVCCYAPESKRSYQMILVMEAFMQHYFDSLEKETSSSNNNISSVKMEVNCFNTICVEMKALINGCDVLARGPNRTFDSVLIGSGVNDIKSRNFAMTESPMFFDPPTMGEEETVVFGNNSNNNGKINSKEKCRHQISSSNWDSNNNENNTEIQRELYRRPRDGLLILSALYIEKGSARLKELNKLSNSTTEHFKLPELFDHKCYVKLAEIALSLLKLASSDLITMSSVGLQKYFTIILPVTDWSIESNRSILTILLRRLDKTICKIGKKPSIRRRANWNALASWLNGLHQTLALFPYIAHLHPVKTISQMCLRIIVGDNCQDDSGTTSGIGGNSNQGPTFTNTSNFTNPQSNINYTNTLGFNTIISPFVPNIVFSNTVIKLVLFLMQALGQLVYSIETICSIESVGYASTERVEALLCYIMIPMFFKSAHPTKDAPSMASKDLGYCLQVMYNAILPGNIKQTVQSNIAPSLSVMAGTRINNTGGITSEISGRQGSVSVTEKGHSATVSSLFVVRESVLQSVFFALKVMILSFQKQMTLHWSKVIKIVKELIGQKYVGNSLLSFTDFLIQANLPISIIVLPMIETKLKQRTNSGTCGSESDIYIYNEIRKKLGNKDKLSLLEKSSRSMLEELNNELITMREEFQTKLFELVTKRETPTKVSGVCEGTSDSSSIGSLISNIPRNSTTGIGMKNSLRDSTRRHSSTTGKRGSFIHKNFSKTHDSDIGHCNSQVDAIYEDNEDETPLMATTQRSRQSSIGALGIWRSIRHKKKVDTGSSEYLNGLEDNSIEMVEMQKRMTGVPFLRRTGSLKTKIISTGVISKGKKLSEDLERGYTNGSPSKSNSFCNTCKLDSDKEASIEVKNLKHEKCKVVQFSSSRPKNHEIDDDDDSYTSITVTHHLI</sequence>
<dbReference type="WBParaSite" id="SVE_1613900.1">
    <property type="protein sequence ID" value="SVE_1613900.1"/>
    <property type="gene ID" value="SVE_1613900"/>
</dbReference>
<evidence type="ECO:0000259" key="5">
    <source>
        <dbReference type="Pfam" id="PF20262"/>
    </source>
</evidence>
<evidence type="ECO:0000313" key="7">
    <source>
        <dbReference type="WBParaSite" id="SVE_1613900.1"/>
    </source>
</evidence>
<feature type="region of interest" description="Disordered" evidence="1">
    <location>
        <begin position="468"/>
        <end position="497"/>
    </location>
</feature>
<evidence type="ECO:0000313" key="6">
    <source>
        <dbReference type="Proteomes" id="UP000035680"/>
    </source>
</evidence>
<feature type="region of interest" description="Disordered" evidence="1">
    <location>
        <begin position="969"/>
        <end position="1010"/>
    </location>
</feature>
<keyword evidence="2" id="KW-0812">Transmembrane</keyword>
<dbReference type="Pfam" id="PF20262">
    <property type="entry name" value="UNC80_C"/>
    <property type="match status" value="1"/>
</dbReference>
<feature type="compositionally biased region" description="Basic residues" evidence="1">
    <location>
        <begin position="991"/>
        <end position="1001"/>
    </location>
</feature>
<feature type="domain" description="Protein UNC80 C-terminal" evidence="5">
    <location>
        <begin position="2074"/>
        <end position="3233"/>
    </location>
</feature>
<feature type="domain" description="Protein UNC80 central region" evidence="4">
    <location>
        <begin position="1249"/>
        <end position="2024"/>
    </location>
</feature>
<feature type="transmembrane region" description="Helical" evidence="2">
    <location>
        <begin position="2158"/>
        <end position="2177"/>
    </location>
</feature>
<feature type="domain" description="Cation channel complex component UNC80 N-terminal" evidence="3">
    <location>
        <begin position="26"/>
        <end position="217"/>
    </location>
</feature>